<keyword evidence="4 10" id="KW-0812">Transmembrane</keyword>
<keyword evidence="3 10" id="KW-0716">Sensory transduction</keyword>
<evidence type="ECO:0000256" key="4">
    <source>
        <dbReference type="ARBA" id="ARBA00022692"/>
    </source>
</evidence>
<evidence type="ECO:0000256" key="7">
    <source>
        <dbReference type="ARBA" id="ARBA00023136"/>
    </source>
</evidence>
<evidence type="ECO:0000256" key="6">
    <source>
        <dbReference type="ARBA" id="ARBA00022989"/>
    </source>
</evidence>
<dbReference type="GO" id="GO:0007165">
    <property type="term" value="P:signal transduction"/>
    <property type="evidence" value="ECO:0007669"/>
    <property type="project" value="UniProtKB-KW"/>
</dbReference>
<feature type="transmembrane region" description="Helical" evidence="10">
    <location>
        <begin position="70"/>
        <end position="87"/>
    </location>
</feature>
<dbReference type="AlphaFoldDB" id="A0AA38IZB7"/>
<reference evidence="11" key="1">
    <citation type="journal article" date="2023" name="G3 (Bethesda)">
        <title>Whole genome assemblies of Zophobas morio and Tenebrio molitor.</title>
        <authorList>
            <person name="Kaur S."/>
            <person name="Stinson S.A."/>
            <person name="diCenzo G.C."/>
        </authorList>
    </citation>
    <scope>NUCLEOTIDE SEQUENCE</scope>
    <source>
        <strain evidence="11">QUZm001</strain>
    </source>
</reference>
<evidence type="ECO:0000256" key="2">
    <source>
        <dbReference type="ARBA" id="ARBA00022475"/>
    </source>
</evidence>
<sequence>MATCQPFFKSKILDSDDPYWPIRQIFIDVFQFKFVKVLIKLILLCNTIIIILETVILLEVFDAVFFIKYYMSYIGSIFMWLTLYSVLQMAKSVSSGLRDLRGWKFSSAEKFTGKDIFFEKIFVILHVLLAIFTGITYAIPDESDKNFVLVLVAIKKFFPTFELVFTILYRLSFLILIITTLAPFHMIIYYCGYTRANFITFLKYVENLNYGYDHPDLMNSVYDQKYQRKITRRLEFCVETHVRLYSINNRMLGDLRHYIFLYSVIGALLAIGIVVYGVSSPGNYLCLLCMSFSFVLMFVHIIWVGQVTEASTSQMFETLKQTVWYYWNDKNKKIFLMLLLNSEKAFKIQFTQNVSINYELGLSIVKSIYSTIMVLARLQNNYSGEGN</sequence>
<feature type="transmembrane region" description="Helical" evidence="10">
    <location>
        <begin position="121"/>
        <end position="139"/>
    </location>
</feature>
<gene>
    <name evidence="11" type="ORF">Zmor_008270</name>
</gene>
<keyword evidence="5 10" id="KW-0552">Olfaction</keyword>
<evidence type="ECO:0000256" key="5">
    <source>
        <dbReference type="ARBA" id="ARBA00022725"/>
    </source>
</evidence>
<evidence type="ECO:0000313" key="11">
    <source>
        <dbReference type="EMBL" id="KAJ3664066.1"/>
    </source>
</evidence>
<feature type="transmembrane region" description="Helical" evidence="10">
    <location>
        <begin position="284"/>
        <end position="305"/>
    </location>
</feature>
<feature type="transmembrane region" description="Helical" evidence="10">
    <location>
        <begin position="37"/>
        <end position="58"/>
    </location>
</feature>
<dbReference type="Proteomes" id="UP001168821">
    <property type="component" value="Unassembled WGS sequence"/>
</dbReference>
<dbReference type="InterPro" id="IPR004117">
    <property type="entry name" value="7tm6_olfct_rcpt"/>
</dbReference>
<comment type="caution">
    <text evidence="10">Lacks conserved residue(s) required for the propagation of feature annotation.</text>
</comment>
<keyword evidence="9 10" id="KW-0807">Transducer</keyword>
<evidence type="ECO:0000313" key="12">
    <source>
        <dbReference type="Proteomes" id="UP001168821"/>
    </source>
</evidence>
<keyword evidence="6 10" id="KW-1133">Transmembrane helix</keyword>
<comment type="similarity">
    <text evidence="10">Belongs to the insect chemoreceptor superfamily. Heteromeric odorant receptor channel (TC 1.A.69) family.</text>
</comment>
<dbReference type="PANTHER" id="PTHR21137:SF35">
    <property type="entry name" value="ODORANT RECEPTOR 19A-RELATED"/>
    <property type="match status" value="1"/>
</dbReference>
<dbReference type="GO" id="GO:0005549">
    <property type="term" value="F:odorant binding"/>
    <property type="evidence" value="ECO:0007669"/>
    <property type="project" value="InterPro"/>
</dbReference>
<keyword evidence="8 10" id="KW-0675">Receptor</keyword>
<evidence type="ECO:0000256" key="9">
    <source>
        <dbReference type="ARBA" id="ARBA00023224"/>
    </source>
</evidence>
<accession>A0AA38IZB7</accession>
<protein>
    <recommendedName>
        <fullName evidence="10">Odorant receptor</fullName>
    </recommendedName>
</protein>
<feature type="transmembrane region" description="Helical" evidence="10">
    <location>
        <begin position="259"/>
        <end position="278"/>
    </location>
</feature>
<comment type="subcellular location">
    <subcellularLocation>
        <location evidence="1 10">Cell membrane</location>
        <topology evidence="1 10">Multi-pass membrane protein</topology>
    </subcellularLocation>
</comment>
<comment type="caution">
    <text evidence="11">The sequence shown here is derived from an EMBL/GenBank/DDBJ whole genome shotgun (WGS) entry which is preliminary data.</text>
</comment>
<organism evidence="11 12">
    <name type="scientific">Zophobas morio</name>
    <dbReference type="NCBI Taxonomy" id="2755281"/>
    <lineage>
        <taxon>Eukaryota</taxon>
        <taxon>Metazoa</taxon>
        <taxon>Ecdysozoa</taxon>
        <taxon>Arthropoda</taxon>
        <taxon>Hexapoda</taxon>
        <taxon>Insecta</taxon>
        <taxon>Pterygota</taxon>
        <taxon>Neoptera</taxon>
        <taxon>Endopterygota</taxon>
        <taxon>Coleoptera</taxon>
        <taxon>Polyphaga</taxon>
        <taxon>Cucujiformia</taxon>
        <taxon>Tenebrionidae</taxon>
        <taxon>Zophobas</taxon>
    </lineage>
</organism>
<dbReference type="GO" id="GO:0004984">
    <property type="term" value="F:olfactory receptor activity"/>
    <property type="evidence" value="ECO:0007669"/>
    <property type="project" value="InterPro"/>
</dbReference>
<evidence type="ECO:0000256" key="1">
    <source>
        <dbReference type="ARBA" id="ARBA00004651"/>
    </source>
</evidence>
<proteinExistence type="inferred from homology"/>
<keyword evidence="2" id="KW-1003">Cell membrane</keyword>
<dbReference type="GO" id="GO:0005886">
    <property type="term" value="C:plasma membrane"/>
    <property type="evidence" value="ECO:0007669"/>
    <property type="project" value="UniProtKB-SubCell"/>
</dbReference>
<evidence type="ECO:0000256" key="10">
    <source>
        <dbReference type="RuleBase" id="RU351113"/>
    </source>
</evidence>
<keyword evidence="12" id="KW-1185">Reference proteome</keyword>
<dbReference type="PANTHER" id="PTHR21137">
    <property type="entry name" value="ODORANT RECEPTOR"/>
    <property type="match status" value="1"/>
</dbReference>
<feature type="transmembrane region" description="Helical" evidence="10">
    <location>
        <begin position="167"/>
        <end position="191"/>
    </location>
</feature>
<dbReference type="EMBL" id="JALNTZ010000002">
    <property type="protein sequence ID" value="KAJ3664066.1"/>
    <property type="molecule type" value="Genomic_DNA"/>
</dbReference>
<name>A0AA38IZB7_9CUCU</name>
<keyword evidence="7 10" id="KW-0472">Membrane</keyword>
<evidence type="ECO:0000256" key="3">
    <source>
        <dbReference type="ARBA" id="ARBA00022606"/>
    </source>
</evidence>
<evidence type="ECO:0000256" key="8">
    <source>
        <dbReference type="ARBA" id="ARBA00023170"/>
    </source>
</evidence>